<protein>
    <submittedName>
        <fullName evidence="1">Uncharacterized protein</fullName>
    </submittedName>
</protein>
<evidence type="ECO:0000313" key="1">
    <source>
        <dbReference type="EMBL" id="KAJ2967261.1"/>
    </source>
</evidence>
<reference evidence="1" key="1">
    <citation type="submission" date="2022-08" db="EMBL/GenBank/DDBJ databases">
        <title>Genome Sequence of Lecanicillium fungicola.</title>
        <authorList>
            <person name="Buettner E."/>
        </authorList>
    </citation>
    <scope>NUCLEOTIDE SEQUENCE</scope>
    <source>
        <strain evidence="1">Babe33</strain>
    </source>
</reference>
<gene>
    <name evidence="1" type="ORF">NQ176_g9745</name>
</gene>
<sequence length="125" mass="14150">MSLDVTPLVRAENGMYMENGPSVLHNLKMLAQTFIEYQKDGFWKEICAERSYIQTEMRILRSGADFSYQPRPDPEKVRVNDMDGDFELVYASGSEDNGEYGFHHSEPDSDAGESESELSESDPSV</sequence>
<organism evidence="1 2">
    <name type="scientific">Zarea fungicola</name>
    <dbReference type="NCBI Taxonomy" id="93591"/>
    <lineage>
        <taxon>Eukaryota</taxon>
        <taxon>Fungi</taxon>
        <taxon>Dikarya</taxon>
        <taxon>Ascomycota</taxon>
        <taxon>Pezizomycotina</taxon>
        <taxon>Sordariomycetes</taxon>
        <taxon>Hypocreomycetidae</taxon>
        <taxon>Hypocreales</taxon>
        <taxon>Cordycipitaceae</taxon>
        <taxon>Zarea</taxon>
    </lineage>
</organism>
<proteinExistence type="predicted"/>
<name>A0ACC1MKV2_9HYPO</name>
<evidence type="ECO:0000313" key="2">
    <source>
        <dbReference type="Proteomes" id="UP001143910"/>
    </source>
</evidence>
<accession>A0ACC1MKV2</accession>
<keyword evidence="2" id="KW-1185">Reference proteome</keyword>
<comment type="caution">
    <text evidence="1">The sequence shown here is derived from an EMBL/GenBank/DDBJ whole genome shotgun (WGS) entry which is preliminary data.</text>
</comment>
<dbReference type="Proteomes" id="UP001143910">
    <property type="component" value="Unassembled WGS sequence"/>
</dbReference>
<dbReference type="EMBL" id="JANJQO010002354">
    <property type="protein sequence ID" value="KAJ2967261.1"/>
    <property type="molecule type" value="Genomic_DNA"/>
</dbReference>